<proteinExistence type="inferred from homology"/>
<keyword evidence="3" id="KW-0813">Transport</keyword>
<keyword evidence="7 8" id="KW-0472">Membrane</keyword>
<reference evidence="9 10" key="1">
    <citation type="submission" date="2016-09" db="EMBL/GenBank/DDBJ databases">
        <title>Genomic Taxonomy of the Vibrionaceae.</title>
        <authorList>
            <person name="Gonzalez-Castillo A."/>
            <person name="Gomez-Gil B."/>
            <person name="Enciso-Ibarra K."/>
        </authorList>
    </citation>
    <scope>NUCLEOTIDE SEQUENCE [LARGE SCALE GENOMIC DNA]</scope>
    <source>
        <strain evidence="9 10">CAIM 703</strain>
    </source>
</reference>
<dbReference type="InterPro" id="IPR000522">
    <property type="entry name" value="ABC_transptr_permease_BtuC"/>
</dbReference>
<comment type="subcellular location">
    <subcellularLocation>
        <location evidence="1">Cell membrane</location>
        <topology evidence="1">Multi-pass membrane protein</topology>
    </subcellularLocation>
</comment>
<dbReference type="GO" id="GO:0005886">
    <property type="term" value="C:plasma membrane"/>
    <property type="evidence" value="ECO:0007669"/>
    <property type="project" value="UniProtKB-SubCell"/>
</dbReference>
<evidence type="ECO:0000256" key="5">
    <source>
        <dbReference type="ARBA" id="ARBA00022692"/>
    </source>
</evidence>
<dbReference type="OrthoDB" id="9055647at2"/>
<protein>
    <submittedName>
        <fullName evidence="9">ABC transporter permease</fullName>
    </submittedName>
</protein>
<feature type="transmembrane region" description="Helical" evidence="8">
    <location>
        <begin position="252"/>
        <end position="277"/>
    </location>
</feature>
<feature type="transmembrane region" description="Helical" evidence="8">
    <location>
        <begin position="136"/>
        <end position="154"/>
    </location>
</feature>
<gene>
    <name evidence="9" type="ORF">BIY22_19330</name>
</gene>
<dbReference type="GO" id="GO:0022857">
    <property type="term" value="F:transmembrane transporter activity"/>
    <property type="evidence" value="ECO:0007669"/>
    <property type="project" value="InterPro"/>
</dbReference>
<dbReference type="STRING" id="1381081.BIY22_19330"/>
<evidence type="ECO:0000256" key="8">
    <source>
        <dbReference type="SAM" id="Phobius"/>
    </source>
</evidence>
<dbReference type="CDD" id="cd06550">
    <property type="entry name" value="TM_ABC_iron-siderophores_like"/>
    <property type="match status" value="1"/>
</dbReference>
<feature type="transmembrane region" description="Helical" evidence="8">
    <location>
        <begin position="211"/>
        <end position="231"/>
    </location>
</feature>
<evidence type="ECO:0000256" key="6">
    <source>
        <dbReference type="ARBA" id="ARBA00022989"/>
    </source>
</evidence>
<evidence type="ECO:0000256" key="2">
    <source>
        <dbReference type="ARBA" id="ARBA00007935"/>
    </source>
</evidence>
<evidence type="ECO:0000313" key="10">
    <source>
        <dbReference type="Proteomes" id="UP000186313"/>
    </source>
</evidence>
<dbReference type="PANTHER" id="PTHR30472">
    <property type="entry name" value="FERRIC ENTEROBACTIN TRANSPORT SYSTEM PERMEASE PROTEIN"/>
    <property type="match status" value="1"/>
</dbReference>
<keyword evidence="5 8" id="KW-0812">Transmembrane</keyword>
<dbReference type="EMBL" id="MJMJ01000013">
    <property type="protein sequence ID" value="OLQ89695.1"/>
    <property type="molecule type" value="Genomic_DNA"/>
</dbReference>
<keyword evidence="4" id="KW-1003">Cell membrane</keyword>
<sequence>MVPEKLNSVTELAAHIEQRKTGRINIPLVLAVICLPVLMLLSIFVGSRDIAAATTLEALFHFDADNSQHLVVHHLRIPRTLLAVVVGAALGVSGIIMQALTRNPLSDPGILGVNAGAMTMVVIGIALFGLTSLTSYVWLGLLGAALSGFMVYLFAGRGRKVETVRVVLSGTALTIMLLAVTSLITINSHQEVFHQYRHWSVGSLQGRGYDVLYTVTIFIAVGLMMSLALAKPLDSIVLGFEKGMTLGVNPKLVWAGSCLVVTILAGSATAAAGPISFLGLTAPHITKLIVGTNHKKLLPASMLISALLLLCADILGRIVGHPDEISAGIMVALIGGPFFLFLIRL</sequence>
<dbReference type="FunFam" id="1.10.3470.10:FF:000001">
    <property type="entry name" value="Vitamin B12 ABC transporter permease BtuC"/>
    <property type="match status" value="1"/>
</dbReference>
<name>A0A1Q9HHR7_9VIBR</name>
<comment type="caution">
    <text evidence="9">The sequence shown here is derived from an EMBL/GenBank/DDBJ whole genome shotgun (WGS) entry which is preliminary data.</text>
</comment>
<dbReference type="InterPro" id="IPR037294">
    <property type="entry name" value="ABC_BtuC-like"/>
</dbReference>
<dbReference type="AlphaFoldDB" id="A0A1Q9HHR7"/>
<feature type="transmembrane region" description="Helical" evidence="8">
    <location>
        <begin position="109"/>
        <end position="130"/>
    </location>
</feature>
<evidence type="ECO:0000256" key="4">
    <source>
        <dbReference type="ARBA" id="ARBA00022475"/>
    </source>
</evidence>
<dbReference type="Gene3D" id="1.10.3470.10">
    <property type="entry name" value="ABC transporter involved in vitamin B12 uptake, BtuC"/>
    <property type="match status" value="1"/>
</dbReference>
<dbReference type="GO" id="GO:0033214">
    <property type="term" value="P:siderophore-iron import into cell"/>
    <property type="evidence" value="ECO:0007669"/>
    <property type="project" value="TreeGrafter"/>
</dbReference>
<evidence type="ECO:0000256" key="7">
    <source>
        <dbReference type="ARBA" id="ARBA00023136"/>
    </source>
</evidence>
<comment type="similarity">
    <text evidence="2">Belongs to the binding-protein-dependent transport system permease family. FecCD subfamily.</text>
</comment>
<keyword evidence="6 8" id="KW-1133">Transmembrane helix</keyword>
<feature type="transmembrane region" description="Helical" evidence="8">
    <location>
        <begin position="325"/>
        <end position="343"/>
    </location>
</feature>
<feature type="transmembrane region" description="Helical" evidence="8">
    <location>
        <begin position="77"/>
        <end position="97"/>
    </location>
</feature>
<feature type="transmembrane region" description="Helical" evidence="8">
    <location>
        <begin position="26"/>
        <end position="46"/>
    </location>
</feature>
<evidence type="ECO:0000256" key="3">
    <source>
        <dbReference type="ARBA" id="ARBA00022448"/>
    </source>
</evidence>
<dbReference type="SUPFAM" id="SSF81345">
    <property type="entry name" value="ABC transporter involved in vitamin B12 uptake, BtuC"/>
    <property type="match status" value="1"/>
</dbReference>
<feature type="transmembrane region" description="Helical" evidence="8">
    <location>
        <begin position="297"/>
        <end position="318"/>
    </location>
</feature>
<feature type="transmembrane region" description="Helical" evidence="8">
    <location>
        <begin position="166"/>
        <end position="186"/>
    </location>
</feature>
<organism evidence="9 10">
    <name type="scientific">Vibrio panuliri</name>
    <dbReference type="NCBI Taxonomy" id="1381081"/>
    <lineage>
        <taxon>Bacteria</taxon>
        <taxon>Pseudomonadati</taxon>
        <taxon>Pseudomonadota</taxon>
        <taxon>Gammaproteobacteria</taxon>
        <taxon>Vibrionales</taxon>
        <taxon>Vibrionaceae</taxon>
        <taxon>Vibrio</taxon>
    </lineage>
</organism>
<dbReference type="PANTHER" id="PTHR30472:SF1">
    <property type="entry name" value="FE(3+) DICITRATE TRANSPORT SYSTEM PERMEASE PROTEIN FECC-RELATED"/>
    <property type="match status" value="1"/>
</dbReference>
<evidence type="ECO:0000313" key="9">
    <source>
        <dbReference type="EMBL" id="OLQ89695.1"/>
    </source>
</evidence>
<dbReference type="Pfam" id="PF01032">
    <property type="entry name" value="FecCD"/>
    <property type="match status" value="1"/>
</dbReference>
<dbReference type="Proteomes" id="UP000186313">
    <property type="component" value="Unassembled WGS sequence"/>
</dbReference>
<accession>A0A1Q9HHR7</accession>
<evidence type="ECO:0000256" key="1">
    <source>
        <dbReference type="ARBA" id="ARBA00004651"/>
    </source>
</evidence>